<dbReference type="EMBL" id="FOSQ01000002">
    <property type="protein sequence ID" value="SFK44589.1"/>
    <property type="molecule type" value="Genomic_DNA"/>
</dbReference>
<dbReference type="RefSeq" id="WP_092958732.1">
    <property type="nucleotide sequence ID" value="NZ_FOSQ01000002.1"/>
</dbReference>
<keyword evidence="2" id="KW-1185">Reference proteome</keyword>
<dbReference type="AlphaFoldDB" id="A0A1I3ZM34"/>
<dbReference type="Proteomes" id="UP000199473">
    <property type="component" value="Unassembled WGS sequence"/>
</dbReference>
<accession>A0A1I3ZM34</accession>
<sequence>MMRLLSPNETKFWLLDQVAPTNSIVVLQRRSAGFPTQAPPGFDIPVARIGRRGRPRWSAATTPGVIRRVTLTAEADWVGIAEQLLDARIGTDDNPPWEAVVADHPGGQTLLLAVSHALTDYRTALALGRAFAEGTPVGDLAPACEELLPDRVFGDEDAGALIEGWWSDRAGARWEALGPSRLTAILPPASRTRLTLHRYDEAETARILDRCEAEGASLSSALAIALRDAAGTDACAFSVDLSRFIRPALPAGPGMAISHVHADLAPGDFWEAARDNRAVVFERIEAGEAGDSLLILPRLLQRPGTPPAWRRSGLTITGAPTWRAAGEDGYDLQLVLSAARAGGGVVIPTLWRGQLQLLGCSPEDDVAMPLAPLAAALLRACD</sequence>
<evidence type="ECO:0000313" key="2">
    <source>
        <dbReference type="Proteomes" id="UP000199473"/>
    </source>
</evidence>
<evidence type="ECO:0008006" key="3">
    <source>
        <dbReference type="Google" id="ProtNLM"/>
    </source>
</evidence>
<dbReference type="OrthoDB" id="5487913at2"/>
<reference evidence="1 2" key="1">
    <citation type="submission" date="2016-10" db="EMBL/GenBank/DDBJ databases">
        <authorList>
            <person name="de Groot N.N."/>
        </authorList>
    </citation>
    <scope>NUCLEOTIDE SEQUENCE [LARGE SCALE GENOMIC DNA]</scope>
    <source>
        <strain evidence="1 2">DSM 19981</strain>
    </source>
</reference>
<protein>
    <recommendedName>
        <fullName evidence="3">Condensation domain-containing protein</fullName>
    </recommendedName>
</protein>
<proteinExistence type="predicted"/>
<gene>
    <name evidence="1" type="ORF">SAMN02745775_102557</name>
</gene>
<organism evidence="1 2">
    <name type="scientific">Falsiroseomonas stagni DSM 19981</name>
    <dbReference type="NCBI Taxonomy" id="1123062"/>
    <lineage>
        <taxon>Bacteria</taxon>
        <taxon>Pseudomonadati</taxon>
        <taxon>Pseudomonadota</taxon>
        <taxon>Alphaproteobacteria</taxon>
        <taxon>Acetobacterales</taxon>
        <taxon>Roseomonadaceae</taxon>
        <taxon>Falsiroseomonas</taxon>
    </lineage>
</organism>
<dbReference type="SUPFAM" id="SSF52777">
    <property type="entry name" value="CoA-dependent acyltransferases"/>
    <property type="match status" value="1"/>
</dbReference>
<evidence type="ECO:0000313" key="1">
    <source>
        <dbReference type="EMBL" id="SFK44589.1"/>
    </source>
</evidence>
<name>A0A1I3ZM34_9PROT</name>
<dbReference type="STRING" id="1123062.SAMN02745775_102557"/>